<proteinExistence type="predicted"/>
<name>A0A1B1AY03_9ACTN</name>
<dbReference type="AlphaFoldDB" id="A0A1B1AY03"/>
<gene>
    <name evidence="1" type="ORF">AVL59_18940</name>
</gene>
<dbReference type="KEGG" id="sgs:AVL59_18940"/>
<organism evidence="1 2">
    <name type="scientific">Streptomyces griseochromogenes</name>
    <dbReference type="NCBI Taxonomy" id="68214"/>
    <lineage>
        <taxon>Bacteria</taxon>
        <taxon>Bacillati</taxon>
        <taxon>Actinomycetota</taxon>
        <taxon>Actinomycetes</taxon>
        <taxon>Kitasatosporales</taxon>
        <taxon>Streptomycetaceae</taxon>
        <taxon>Streptomyces</taxon>
    </lineage>
</organism>
<reference evidence="1 2" key="1">
    <citation type="submission" date="2016-06" db="EMBL/GenBank/DDBJ databases">
        <title>Complete genome sequence of Streptomyces griseochromogenes ATCC 14511, the Blasticidin S producer.</title>
        <authorList>
            <person name="Wu L."/>
        </authorList>
    </citation>
    <scope>NUCLEOTIDE SEQUENCE [LARGE SCALE GENOMIC DNA]</scope>
    <source>
        <strain evidence="1 2">ATCC 14511</strain>
    </source>
</reference>
<dbReference type="EMBL" id="CP016279">
    <property type="protein sequence ID" value="ANP51411.1"/>
    <property type="molecule type" value="Genomic_DNA"/>
</dbReference>
<evidence type="ECO:0000313" key="1">
    <source>
        <dbReference type="EMBL" id="ANP51411.1"/>
    </source>
</evidence>
<dbReference type="RefSeq" id="WP_067305799.1">
    <property type="nucleotide sequence ID" value="NZ_CP016279.1"/>
</dbReference>
<accession>A0A1B1AY03</accession>
<protein>
    <submittedName>
        <fullName evidence="1">Uncharacterized protein</fullName>
    </submittedName>
</protein>
<dbReference type="Proteomes" id="UP000092659">
    <property type="component" value="Chromosome"/>
</dbReference>
<dbReference type="OrthoDB" id="4236362at2"/>
<sequence>MFMMTFLCEFQSWYWNCDFDDAELQAAFDATDAVTTPDEFQRAFLVLLRSKDTVARGTALDYFDRAAATSRFGEANPFEPHREEVLATAREMLRRPPRPGDDIAFEGADHASALLALKNDAGPEDAEVVLTVLRRRPDGALLYNALGTAGTALANSEPPDPRLVALIGEMAFDHSLDIDDRREALRALRGATGAEATALLVRATGEDDYRFQQEAARALSIGQRFYGHRALLEDLDASWPYDERSFAASEVREALGPGPHSTYWQGVDPKSSGLLQAHREMRAPTSRRAHRQAFRTMLYSGLVPMVAIALDHFCDNEGLTRFDLDVQALRPNVLALARHLLTLSPSAARAGRETSAGASHASALDVLALLAGPEDVVLLTAVLRRRDAEALVRERAIRAARECLDRWKEPDARVIAALEELVFDPSAAVDDRALAVIALFDVPGPQVTAVLLRAAHSDVLPVQVEGALGLTYDHLIDQHRDFVRGLVASWPDGDDEPDRAWLVRHALRD</sequence>
<evidence type="ECO:0000313" key="2">
    <source>
        <dbReference type="Proteomes" id="UP000092659"/>
    </source>
</evidence>